<name>A0A8S4SIS8_9NEOP</name>
<evidence type="ECO:0000313" key="3">
    <source>
        <dbReference type="EMBL" id="CAH2269059.1"/>
    </source>
</evidence>
<keyword evidence="1" id="KW-0812">Transmembrane</keyword>
<accession>A0A8S4SIS8</accession>
<dbReference type="AlphaFoldDB" id="A0A8S4SIS8"/>
<keyword evidence="1" id="KW-1133">Transmembrane helix</keyword>
<keyword evidence="2" id="KW-0732">Signal</keyword>
<protein>
    <submittedName>
        <fullName evidence="3">Jg16076 protein</fullName>
    </submittedName>
</protein>
<dbReference type="EMBL" id="CAKXAJ010026487">
    <property type="protein sequence ID" value="CAH2269059.1"/>
    <property type="molecule type" value="Genomic_DNA"/>
</dbReference>
<dbReference type="OrthoDB" id="6909544at2759"/>
<organism evidence="3 4">
    <name type="scientific">Pararge aegeria aegeria</name>
    <dbReference type="NCBI Taxonomy" id="348720"/>
    <lineage>
        <taxon>Eukaryota</taxon>
        <taxon>Metazoa</taxon>
        <taxon>Ecdysozoa</taxon>
        <taxon>Arthropoda</taxon>
        <taxon>Hexapoda</taxon>
        <taxon>Insecta</taxon>
        <taxon>Pterygota</taxon>
        <taxon>Neoptera</taxon>
        <taxon>Endopterygota</taxon>
        <taxon>Lepidoptera</taxon>
        <taxon>Glossata</taxon>
        <taxon>Ditrysia</taxon>
        <taxon>Papilionoidea</taxon>
        <taxon>Nymphalidae</taxon>
        <taxon>Satyrinae</taxon>
        <taxon>Satyrini</taxon>
        <taxon>Parargina</taxon>
        <taxon>Pararge</taxon>
    </lineage>
</organism>
<evidence type="ECO:0000313" key="4">
    <source>
        <dbReference type="Proteomes" id="UP000838756"/>
    </source>
</evidence>
<sequence length="149" mass="17271">MSVTLVLLSISTFLIIIGSQASLDRTDYRASLLHFLIKNIFLTSNRNHNSPGKMKYLIFFTALIAAVAAKAHWDESGKYRIIDEGEVPAKYVLPEEDPLVHIRRSYPYYPYPYFSDGYRYPILGQPMIYPVLSKLESPFHYSYKQVIRE</sequence>
<keyword evidence="1" id="KW-0472">Membrane</keyword>
<feature type="chain" id="PRO_5035771771" evidence="2">
    <location>
        <begin position="22"/>
        <end position="149"/>
    </location>
</feature>
<evidence type="ECO:0000256" key="1">
    <source>
        <dbReference type="SAM" id="Phobius"/>
    </source>
</evidence>
<reference evidence="3" key="1">
    <citation type="submission" date="2022-03" db="EMBL/GenBank/DDBJ databases">
        <authorList>
            <person name="Lindestad O."/>
        </authorList>
    </citation>
    <scope>NUCLEOTIDE SEQUENCE</scope>
</reference>
<comment type="caution">
    <text evidence="3">The sequence shown here is derived from an EMBL/GenBank/DDBJ whole genome shotgun (WGS) entry which is preliminary data.</text>
</comment>
<feature type="transmembrane region" description="Helical" evidence="1">
    <location>
        <begin position="56"/>
        <end position="73"/>
    </location>
</feature>
<gene>
    <name evidence="3" type="primary">jg16076</name>
    <name evidence="3" type="ORF">PAEG_LOCUS27350</name>
</gene>
<dbReference type="Proteomes" id="UP000838756">
    <property type="component" value="Unassembled WGS sequence"/>
</dbReference>
<feature type="signal peptide" evidence="2">
    <location>
        <begin position="1"/>
        <end position="21"/>
    </location>
</feature>
<proteinExistence type="predicted"/>
<evidence type="ECO:0000256" key="2">
    <source>
        <dbReference type="SAM" id="SignalP"/>
    </source>
</evidence>
<keyword evidence="4" id="KW-1185">Reference proteome</keyword>